<gene>
    <name evidence="1" type="ORF">V8G54_007079</name>
</gene>
<organism evidence="1 2">
    <name type="scientific">Vigna mungo</name>
    <name type="common">Black gram</name>
    <name type="synonym">Phaseolus mungo</name>
    <dbReference type="NCBI Taxonomy" id="3915"/>
    <lineage>
        <taxon>Eukaryota</taxon>
        <taxon>Viridiplantae</taxon>
        <taxon>Streptophyta</taxon>
        <taxon>Embryophyta</taxon>
        <taxon>Tracheophyta</taxon>
        <taxon>Spermatophyta</taxon>
        <taxon>Magnoliopsida</taxon>
        <taxon>eudicotyledons</taxon>
        <taxon>Gunneridae</taxon>
        <taxon>Pentapetalae</taxon>
        <taxon>rosids</taxon>
        <taxon>fabids</taxon>
        <taxon>Fabales</taxon>
        <taxon>Fabaceae</taxon>
        <taxon>Papilionoideae</taxon>
        <taxon>50 kb inversion clade</taxon>
        <taxon>NPAAA clade</taxon>
        <taxon>indigoferoid/millettioid clade</taxon>
        <taxon>Phaseoleae</taxon>
        <taxon>Vigna</taxon>
    </lineage>
</organism>
<dbReference type="EMBL" id="CP144699">
    <property type="protein sequence ID" value="WVZ19757.1"/>
    <property type="molecule type" value="Genomic_DNA"/>
</dbReference>
<proteinExistence type="predicted"/>
<evidence type="ECO:0000313" key="2">
    <source>
        <dbReference type="Proteomes" id="UP001374535"/>
    </source>
</evidence>
<reference evidence="1 2" key="1">
    <citation type="journal article" date="2023" name="Life. Sci Alliance">
        <title>Evolutionary insights into 3D genome organization and epigenetic landscape of Vigna mungo.</title>
        <authorList>
            <person name="Junaid A."/>
            <person name="Singh B."/>
            <person name="Bhatia S."/>
        </authorList>
    </citation>
    <scope>NUCLEOTIDE SEQUENCE [LARGE SCALE GENOMIC DNA]</scope>
    <source>
        <strain evidence="1">Urdbean</strain>
    </source>
</reference>
<protein>
    <submittedName>
        <fullName evidence="1">Uncharacterized protein</fullName>
    </submittedName>
</protein>
<dbReference type="AlphaFoldDB" id="A0AAQ3S711"/>
<accession>A0AAQ3S711</accession>
<dbReference type="PANTHER" id="PTHR35478">
    <property type="entry name" value="ZINC FINGER FYVE DOMAIN PROTEIN"/>
    <property type="match status" value="1"/>
</dbReference>
<dbReference type="PANTHER" id="PTHR35478:SF1">
    <property type="entry name" value="ZINC FINGER FYVE DOMAIN-CONTAINING PROTEIN 26"/>
    <property type="match status" value="1"/>
</dbReference>
<name>A0AAQ3S711_VIGMU</name>
<keyword evidence="2" id="KW-1185">Reference proteome</keyword>
<sequence>MVDYEEEGNDTSTIKARSNLERKLVEKEKGLVAAVSKKIRTDRKSRRPRQDIELMHMRYALESTVLALGAMERSMSGEIEIHQDVPLFHLKDLQNHLDAISNLPRKILMVNVIISLLHMDNTSVNLMHCGLPGSSFKLSNAWSSEDSYSTRSEGGNKMVISFTSVLLDILRHNIPSSMIELENSLDDGISTTSRQALEWRILISKSFIEEWEWRLSILQHLLPLSERQWRWKEALTVLRAAPSKLLNL</sequence>
<evidence type="ECO:0000313" key="1">
    <source>
        <dbReference type="EMBL" id="WVZ19757.1"/>
    </source>
</evidence>
<dbReference type="Proteomes" id="UP001374535">
    <property type="component" value="Chromosome 2"/>
</dbReference>